<dbReference type="InterPro" id="IPR045121">
    <property type="entry name" value="CoAse"/>
</dbReference>
<evidence type="ECO:0000256" key="2">
    <source>
        <dbReference type="ARBA" id="ARBA00001946"/>
    </source>
</evidence>
<dbReference type="GO" id="GO:0046872">
    <property type="term" value="F:metal ion binding"/>
    <property type="evidence" value="ECO:0007669"/>
    <property type="project" value="UniProtKB-KW"/>
</dbReference>
<reference evidence="9 10" key="1">
    <citation type="submission" date="2019-07" db="EMBL/GenBank/DDBJ databases">
        <title>Qingshengfaniella alkalisoli gen. nov., sp. nov., isolated from saline soil.</title>
        <authorList>
            <person name="Xu L."/>
            <person name="Huang X.-X."/>
            <person name="Sun J.-Q."/>
        </authorList>
    </citation>
    <scope>NUCLEOTIDE SEQUENCE [LARGE SCALE GENOMIC DNA]</scope>
    <source>
        <strain evidence="9 10">DSM 27279</strain>
    </source>
</reference>
<dbReference type="EMBL" id="VLTJ01000039">
    <property type="protein sequence ID" value="TSH90215.1"/>
    <property type="molecule type" value="Genomic_DNA"/>
</dbReference>
<dbReference type="InterPro" id="IPR015797">
    <property type="entry name" value="NUDIX_hydrolase-like_dom_sf"/>
</dbReference>
<dbReference type="InterPro" id="IPR000086">
    <property type="entry name" value="NUDIX_hydrolase_dom"/>
</dbReference>
<dbReference type="PANTHER" id="PTHR12992">
    <property type="entry name" value="NUDIX HYDROLASE"/>
    <property type="match status" value="1"/>
</dbReference>
<keyword evidence="4" id="KW-0378">Hydrolase</keyword>
<evidence type="ECO:0000313" key="9">
    <source>
        <dbReference type="EMBL" id="TSH90215.1"/>
    </source>
</evidence>
<dbReference type="GO" id="GO:0010945">
    <property type="term" value="F:coenzyme A diphosphatase activity"/>
    <property type="evidence" value="ECO:0007669"/>
    <property type="project" value="InterPro"/>
</dbReference>
<keyword evidence="5" id="KW-0460">Magnesium</keyword>
<dbReference type="Proteomes" id="UP000318405">
    <property type="component" value="Unassembled WGS sequence"/>
</dbReference>
<name>A0A556ABF1_9BURK</name>
<evidence type="ECO:0000256" key="1">
    <source>
        <dbReference type="ARBA" id="ARBA00001936"/>
    </source>
</evidence>
<evidence type="ECO:0000256" key="3">
    <source>
        <dbReference type="ARBA" id="ARBA00022723"/>
    </source>
</evidence>
<evidence type="ECO:0000313" key="10">
    <source>
        <dbReference type="Proteomes" id="UP000318405"/>
    </source>
</evidence>
<evidence type="ECO:0000256" key="5">
    <source>
        <dbReference type="ARBA" id="ARBA00022842"/>
    </source>
</evidence>
<dbReference type="NCBIfam" id="NF007980">
    <property type="entry name" value="PRK10707.1"/>
    <property type="match status" value="1"/>
</dbReference>
<dbReference type="AlphaFoldDB" id="A0A556ABF1"/>
<sequence>MSSKAPSIFNPADQPWTVDSEGLGPVPATALTPQALRLRFRSPPMWAPENADESRRHRLADGLIDAAVLVPLIERPDGLNVLLTQRTAHLNNHAGQIAFPGGRAQPSDANEVDTALRETEEETGLTREHVDVLGELPDYLTSTGFRVTPVVGLAKPDFTLAHDPFEVADVFEVPLAFLMDPANHRLHTASMVDGIPRRYYSIPYGERFIWGATAGMLRNLYHMLRA</sequence>
<dbReference type="PROSITE" id="PS51462">
    <property type="entry name" value="NUDIX"/>
    <property type="match status" value="1"/>
</dbReference>
<evidence type="ECO:0000259" key="8">
    <source>
        <dbReference type="PROSITE" id="PS51462"/>
    </source>
</evidence>
<dbReference type="CDD" id="cd03426">
    <property type="entry name" value="NUDIX_CoAse_Nudt7"/>
    <property type="match status" value="1"/>
</dbReference>
<dbReference type="Pfam" id="PF00293">
    <property type="entry name" value="NUDIX"/>
    <property type="match status" value="1"/>
</dbReference>
<gene>
    <name evidence="9" type="ORF">FOZ76_20480</name>
</gene>
<evidence type="ECO:0000256" key="6">
    <source>
        <dbReference type="ARBA" id="ARBA00023211"/>
    </source>
</evidence>
<dbReference type="SUPFAM" id="SSF55811">
    <property type="entry name" value="Nudix"/>
    <property type="match status" value="1"/>
</dbReference>
<evidence type="ECO:0000256" key="4">
    <source>
        <dbReference type="ARBA" id="ARBA00022801"/>
    </source>
</evidence>
<dbReference type="RefSeq" id="WP_143950130.1">
    <property type="nucleotide sequence ID" value="NZ_BAABMB010000003.1"/>
</dbReference>
<keyword evidence="3" id="KW-0479">Metal-binding</keyword>
<comment type="caution">
    <text evidence="9">The sequence shown here is derived from an EMBL/GenBank/DDBJ whole genome shotgun (WGS) entry which is preliminary data.</text>
</comment>
<dbReference type="Gene3D" id="3.90.79.10">
    <property type="entry name" value="Nucleoside Triphosphate Pyrophosphohydrolase"/>
    <property type="match status" value="1"/>
</dbReference>
<dbReference type="PANTHER" id="PTHR12992:SF11">
    <property type="entry name" value="MITOCHONDRIAL COENZYME A DIPHOSPHATASE NUDT8"/>
    <property type="match status" value="1"/>
</dbReference>
<feature type="region of interest" description="Disordered" evidence="7">
    <location>
        <begin position="1"/>
        <end position="28"/>
    </location>
</feature>
<accession>A0A556ABF1</accession>
<keyword evidence="10" id="KW-1185">Reference proteome</keyword>
<dbReference type="OrthoDB" id="9802805at2"/>
<organism evidence="9 10">
    <name type="scientific">Verticiella sediminum</name>
    <dbReference type="NCBI Taxonomy" id="1247510"/>
    <lineage>
        <taxon>Bacteria</taxon>
        <taxon>Pseudomonadati</taxon>
        <taxon>Pseudomonadota</taxon>
        <taxon>Betaproteobacteria</taxon>
        <taxon>Burkholderiales</taxon>
        <taxon>Alcaligenaceae</taxon>
        <taxon>Verticiella</taxon>
    </lineage>
</organism>
<comment type="cofactor">
    <cofactor evidence="2">
        <name>Mg(2+)</name>
        <dbReference type="ChEBI" id="CHEBI:18420"/>
    </cofactor>
</comment>
<keyword evidence="6" id="KW-0464">Manganese</keyword>
<evidence type="ECO:0000256" key="7">
    <source>
        <dbReference type="SAM" id="MobiDB-lite"/>
    </source>
</evidence>
<comment type="cofactor">
    <cofactor evidence="1">
        <name>Mn(2+)</name>
        <dbReference type="ChEBI" id="CHEBI:29035"/>
    </cofactor>
</comment>
<protein>
    <submittedName>
        <fullName evidence="9">CoA pyrophosphatase</fullName>
    </submittedName>
</protein>
<proteinExistence type="predicted"/>
<feature type="domain" description="Nudix hydrolase" evidence="8">
    <location>
        <begin position="63"/>
        <end position="199"/>
    </location>
</feature>